<dbReference type="InterPro" id="IPR016425">
    <property type="entry name" value="IspG_bac"/>
</dbReference>
<dbReference type="Gene3D" id="3.20.20.20">
    <property type="entry name" value="Dihydropteroate synthase-like"/>
    <property type="match status" value="1"/>
</dbReference>
<dbReference type="SUPFAM" id="SSF56014">
    <property type="entry name" value="Nitrite and sulphite reductase 4Fe-4S domain-like"/>
    <property type="match status" value="1"/>
</dbReference>
<feature type="binding site" evidence="7">
    <location>
        <position position="287"/>
    </location>
    <ligand>
        <name>[4Fe-4S] cluster</name>
        <dbReference type="ChEBI" id="CHEBI:49883"/>
    </ligand>
</feature>
<keyword evidence="4 7" id="KW-0408">Iron</keyword>
<dbReference type="Proteomes" id="UP000316925">
    <property type="component" value="Unassembled WGS sequence"/>
</dbReference>
<evidence type="ECO:0000256" key="2">
    <source>
        <dbReference type="ARBA" id="ARBA00022723"/>
    </source>
</evidence>
<dbReference type="Gene3D" id="3.30.413.10">
    <property type="entry name" value="Sulfite Reductase Hemoprotein, domain 1"/>
    <property type="match status" value="1"/>
</dbReference>
<dbReference type="FunFam" id="3.20.20.20:FF:000001">
    <property type="entry name" value="4-hydroxy-3-methylbut-2-en-1-yl diphosphate synthase (flavodoxin)"/>
    <property type="match status" value="1"/>
</dbReference>
<protein>
    <recommendedName>
        <fullName evidence="7">4-hydroxy-3-methylbut-2-en-1-yl diphosphate synthase (flavodoxin)</fullName>
        <ecNumber evidence="7">1.17.7.3</ecNumber>
    </recommendedName>
    <alternativeName>
        <fullName evidence="7">1-hydroxy-2-methyl-2-(E)-butenyl 4-diphosphate synthase</fullName>
    </alternativeName>
</protein>
<dbReference type="PIRSF" id="PIRSF004640">
    <property type="entry name" value="IspG"/>
    <property type="match status" value="1"/>
</dbReference>
<comment type="caution">
    <text evidence="10">The sequence shown here is derived from an EMBL/GenBank/DDBJ whole genome shotgun (WGS) entry which is preliminary data.</text>
</comment>
<accession>A0A523YQJ1</accession>
<dbReference type="PANTHER" id="PTHR30454:SF0">
    <property type="entry name" value="4-HYDROXY-3-METHYLBUT-2-EN-1-YL DIPHOSPHATE SYNTHASE (FERREDOXIN), CHLOROPLASTIC"/>
    <property type="match status" value="1"/>
</dbReference>
<keyword evidence="6 7" id="KW-0414">Isoprene biosynthesis</keyword>
<dbReference type="HAMAP" id="MF_00159">
    <property type="entry name" value="IspG"/>
    <property type="match status" value="1"/>
</dbReference>
<dbReference type="GO" id="GO:0019288">
    <property type="term" value="P:isopentenyl diphosphate biosynthetic process, methylerythritol 4-phosphate pathway"/>
    <property type="evidence" value="ECO:0007669"/>
    <property type="project" value="UniProtKB-UniRule"/>
</dbReference>
<dbReference type="UniPathway" id="UPA00056">
    <property type="reaction ID" value="UER00096"/>
</dbReference>
<comment type="catalytic activity">
    <reaction evidence="7">
        <text>(2E)-4-hydroxy-3-methylbut-2-enyl diphosphate + oxidized [flavodoxin] + H2O + 2 H(+) = 2-C-methyl-D-erythritol 2,4-cyclic diphosphate + reduced [flavodoxin]</text>
        <dbReference type="Rhea" id="RHEA:43604"/>
        <dbReference type="Rhea" id="RHEA-COMP:10622"/>
        <dbReference type="Rhea" id="RHEA-COMP:10623"/>
        <dbReference type="ChEBI" id="CHEBI:15377"/>
        <dbReference type="ChEBI" id="CHEBI:15378"/>
        <dbReference type="ChEBI" id="CHEBI:57618"/>
        <dbReference type="ChEBI" id="CHEBI:58210"/>
        <dbReference type="ChEBI" id="CHEBI:58483"/>
        <dbReference type="ChEBI" id="CHEBI:128753"/>
        <dbReference type="EC" id="1.17.7.3"/>
    </reaction>
</comment>
<dbReference type="GO" id="GO:0141197">
    <property type="term" value="F:4-hydroxy-3-methylbut-2-enyl-diphosphate synthase activity (flavodoxin)"/>
    <property type="evidence" value="ECO:0007669"/>
    <property type="project" value="UniProtKB-EC"/>
</dbReference>
<dbReference type="InterPro" id="IPR011005">
    <property type="entry name" value="Dihydropteroate_synth-like_sf"/>
</dbReference>
<dbReference type="GO" id="GO:0046429">
    <property type="term" value="F:4-hydroxy-3-methylbut-2-en-1-yl diphosphate synthase activity (ferredoxin)"/>
    <property type="evidence" value="ECO:0007669"/>
    <property type="project" value="UniProtKB-UniRule"/>
</dbReference>
<evidence type="ECO:0000256" key="5">
    <source>
        <dbReference type="ARBA" id="ARBA00023014"/>
    </source>
</evidence>
<dbReference type="NCBIfam" id="NF001540">
    <property type="entry name" value="PRK00366.1"/>
    <property type="match status" value="1"/>
</dbReference>
<evidence type="ECO:0000256" key="7">
    <source>
        <dbReference type="HAMAP-Rule" id="MF_00159"/>
    </source>
</evidence>
<evidence type="ECO:0000259" key="8">
    <source>
        <dbReference type="Pfam" id="PF04551"/>
    </source>
</evidence>
<feature type="domain" description="IspG C-terminal" evidence="9">
    <location>
        <begin position="281"/>
        <end position="368"/>
    </location>
</feature>
<dbReference type="EC" id="1.17.7.3" evidence="7"/>
<dbReference type="AlphaFoldDB" id="A0A523YQJ1"/>
<keyword evidence="1 7" id="KW-0004">4Fe-4S</keyword>
<dbReference type="GO" id="GO:0051539">
    <property type="term" value="F:4 iron, 4 sulfur cluster binding"/>
    <property type="evidence" value="ECO:0007669"/>
    <property type="project" value="UniProtKB-UniRule"/>
</dbReference>
<evidence type="ECO:0000313" key="11">
    <source>
        <dbReference type="Proteomes" id="UP000316925"/>
    </source>
</evidence>
<evidence type="ECO:0000256" key="1">
    <source>
        <dbReference type="ARBA" id="ARBA00022485"/>
    </source>
</evidence>
<feature type="binding site" evidence="7">
    <location>
        <position position="326"/>
    </location>
    <ligand>
        <name>[4Fe-4S] cluster</name>
        <dbReference type="ChEBI" id="CHEBI:49883"/>
    </ligand>
</feature>
<keyword evidence="5 7" id="KW-0411">Iron-sulfur</keyword>
<dbReference type="InterPro" id="IPR058579">
    <property type="entry name" value="IspG_C"/>
</dbReference>
<dbReference type="Pfam" id="PF04551">
    <property type="entry name" value="GcpE"/>
    <property type="match status" value="1"/>
</dbReference>
<organism evidence="10 11">
    <name type="scientific">Aerophobetes bacterium</name>
    <dbReference type="NCBI Taxonomy" id="2030807"/>
    <lineage>
        <taxon>Bacteria</taxon>
        <taxon>Candidatus Aerophobota</taxon>
    </lineage>
</organism>
<dbReference type="InterPro" id="IPR045854">
    <property type="entry name" value="NO2/SO3_Rdtase_4Fe4S_sf"/>
</dbReference>
<comment type="pathway">
    <text evidence="7">Isoprenoid biosynthesis; isopentenyl diphosphate biosynthesis via DXP pathway; isopentenyl diphosphate from 1-deoxy-D-xylulose 5-phosphate: step 5/6.</text>
</comment>
<dbReference type="GO" id="GO:0016114">
    <property type="term" value="P:terpenoid biosynthetic process"/>
    <property type="evidence" value="ECO:0007669"/>
    <property type="project" value="InterPro"/>
</dbReference>
<dbReference type="InterPro" id="IPR058578">
    <property type="entry name" value="IspG_TIM"/>
</dbReference>
<comment type="function">
    <text evidence="7">Converts 2C-methyl-D-erythritol 2,4-cyclodiphosphate (ME-2,4cPP) into 1-hydroxy-2-methyl-2-(E)-butenyl 4-diphosphate.</text>
</comment>
<dbReference type="InterPro" id="IPR004588">
    <property type="entry name" value="IspG_bac-typ"/>
</dbReference>
<comment type="cofactor">
    <cofactor evidence="7">
        <name>[4Fe-4S] cluster</name>
        <dbReference type="ChEBI" id="CHEBI:49883"/>
    </cofactor>
    <text evidence="7">Binds 1 [4Fe-4S] cluster.</text>
</comment>
<dbReference type="SUPFAM" id="SSF51717">
    <property type="entry name" value="Dihydropteroate synthetase-like"/>
    <property type="match status" value="1"/>
</dbReference>
<reference evidence="10 11" key="1">
    <citation type="submission" date="2019-03" db="EMBL/GenBank/DDBJ databases">
        <title>Metabolic potential of uncultured bacteria and archaea associated with petroleum seepage in deep-sea sediments.</title>
        <authorList>
            <person name="Dong X."/>
            <person name="Hubert C."/>
        </authorList>
    </citation>
    <scope>NUCLEOTIDE SEQUENCE [LARGE SCALE GENOMIC DNA]</scope>
    <source>
        <strain evidence="10">E29_bin28</strain>
    </source>
</reference>
<evidence type="ECO:0000256" key="6">
    <source>
        <dbReference type="ARBA" id="ARBA00023229"/>
    </source>
</evidence>
<feature type="domain" description="IspG TIM-barrel" evidence="8">
    <location>
        <begin position="14"/>
        <end position="265"/>
    </location>
</feature>
<keyword evidence="3 7" id="KW-0560">Oxidoreductase</keyword>
<feature type="binding site" evidence="7">
    <location>
        <position position="284"/>
    </location>
    <ligand>
        <name>[4Fe-4S] cluster</name>
        <dbReference type="ChEBI" id="CHEBI:49883"/>
    </ligand>
</feature>
<sequence length="374" mass="40662">MILRQRGVKRRKSREVKVGRLKIGGGNPVVVQGMTKTKTEDVPATVAQIRKLTQAGAKIVRIALPNMVAARALSKIRAEVDIPLVADVHFNHKLALEAIDRGIDKVRVNPGNMGKKEILKIAEKAKKKGISLRVGINSGSLERGVLKDHFLKGRVREDEEERYRTTVAEAMVKSALNTVKLLEKVDFSDIVVSLKANDVLTTILSYQLISDKISYPLHLGITASGPPPEGIIKSSVAIGALLFQGIGDTIRVSLTCDPVEEVKIGYQILKSLGLFKGGPDLISCPSCGRCRIDLESVAKEILSEIEGIKTPLKIAVMGCEVNGPGEAREADIGIACTKRGGTLFKKGKPLRKVKEKDIVRVLLEEVEKMSQEAD</sequence>
<dbReference type="GO" id="GO:0005506">
    <property type="term" value="F:iron ion binding"/>
    <property type="evidence" value="ECO:0007669"/>
    <property type="project" value="InterPro"/>
</dbReference>
<dbReference type="Pfam" id="PF26540">
    <property type="entry name" value="GcpE_C"/>
    <property type="match status" value="1"/>
</dbReference>
<proteinExistence type="inferred from homology"/>
<dbReference type="PANTHER" id="PTHR30454">
    <property type="entry name" value="4-HYDROXY-3-METHYLBUT-2-EN-1-YL DIPHOSPHATE SYNTHASE"/>
    <property type="match status" value="1"/>
</dbReference>
<evidence type="ECO:0000256" key="3">
    <source>
        <dbReference type="ARBA" id="ARBA00023002"/>
    </source>
</evidence>
<keyword evidence="2 7" id="KW-0479">Metal-binding</keyword>
<evidence type="ECO:0000256" key="4">
    <source>
        <dbReference type="ARBA" id="ARBA00023004"/>
    </source>
</evidence>
<evidence type="ECO:0000259" key="9">
    <source>
        <dbReference type="Pfam" id="PF26540"/>
    </source>
</evidence>
<dbReference type="EMBL" id="SOIJ01000070">
    <property type="protein sequence ID" value="TET93770.1"/>
    <property type="molecule type" value="Genomic_DNA"/>
</dbReference>
<comment type="similarity">
    <text evidence="7">Belongs to the IspG family.</text>
</comment>
<gene>
    <name evidence="7 10" type="primary">ispG</name>
    <name evidence="10" type="synonym">gcpE</name>
    <name evidence="10" type="ORF">E3J33_01265</name>
</gene>
<dbReference type="NCBIfam" id="TIGR00612">
    <property type="entry name" value="ispG_gcpE"/>
    <property type="match status" value="1"/>
</dbReference>
<evidence type="ECO:0000313" key="10">
    <source>
        <dbReference type="EMBL" id="TET93770.1"/>
    </source>
</evidence>
<name>A0A523YQJ1_UNCAE</name>
<feature type="binding site" evidence="7">
    <location>
        <position position="319"/>
    </location>
    <ligand>
        <name>[4Fe-4S] cluster</name>
        <dbReference type="ChEBI" id="CHEBI:49883"/>
    </ligand>
</feature>